<dbReference type="Proteomes" id="UP001210678">
    <property type="component" value="Unassembled WGS sequence"/>
</dbReference>
<dbReference type="EMBL" id="JAQLOI010000001">
    <property type="protein sequence ID" value="MDB1124089.1"/>
    <property type="molecule type" value="Genomic_DNA"/>
</dbReference>
<protein>
    <submittedName>
        <fullName evidence="8">Amino acid permease</fullName>
    </submittedName>
</protein>
<sequence>MSEQLRGTIGKFALLSMTFAAVFNVRNIVNNNIELGLSSAPIFLLATVVYFIPFVFIIAEFVSANKNSESGMYDWLKQPLGTKMAYLGSFLYWFVNLFWFISLLPNVIAYASYAMLGYEFAFSPIVTSIISIVLFAAATHISTKGASWLGKIAEFVAYGVFALFGIYVVGALLALGGDHVPVEPISLEAMTPTVNWATLGIMCWIFQAAGGAETAAAYLNDVKGGQKSFIKVIIGAGVAIGAMYAVGSLLVNVFVAREDLSYSGGMVEIFTGMAQYFELSEAMVGRFVGVVLFIAMFGSMMMWTAAPVKIHFSEIPKGVYGKKTTELNEHGVPVRAAWWQFAFVFFMLVVNGFGSESVQDMMNTAINLTAGTAMLPPIFIMVAYFVFRWKYDDTPREFQMGSRKFGMTVVSVLITIFVVSMTASAFPAGTDLVDAFFVNVFMTAVFSGIAYWWISRFEKKQLLKGKAAEQKESAIQS</sequence>
<feature type="transmembrane region" description="Helical" evidence="7">
    <location>
        <begin position="120"/>
        <end position="143"/>
    </location>
</feature>
<feature type="transmembrane region" description="Helical" evidence="7">
    <location>
        <begin position="232"/>
        <end position="256"/>
    </location>
</feature>
<feature type="transmembrane region" description="Helical" evidence="7">
    <location>
        <begin position="41"/>
        <end position="63"/>
    </location>
</feature>
<feature type="transmembrane region" description="Helical" evidence="7">
    <location>
        <begin position="336"/>
        <end position="354"/>
    </location>
</feature>
<evidence type="ECO:0000313" key="8">
    <source>
        <dbReference type="EMBL" id="MDB1124089.1"/>
    </source>
</evidence>
<feature type="transmembrane region" description="Helical" evidence="7">
    <location>
        <begin position="155"/>
        <end position="176"/>
    </location>
</feature>
<comment type="caution">
    <text evidence="8">The sequence shown here is derived from an EMBL/GenBank/DDBJ whole genome shotgun (WGS) entry which is preliminary data.</text>
</comment>
<comment type="subcellular location">
    <subcellularLocation>
        <location evidence="1">Cell membrane</location>
        <topology evidence="1">Multi-pass membrane protein</topology>
    </subcellularLocation>
</comment>
<organism evidence="8 9">
    <name type="scientific">Vibrio algarum</name>
    <dbReference type="NCBI Taxonomy" id="3020714"/>
    <lineage>
        <taxon>Bacteria</taxon>
        <taxon>Pseudomonadati</taxon>
        <taxon>Pseudomonadota</taxon>
        <taxon>Gammaproteobacteria</taxon>
        <taxon>Vibrionales</taxon>
        <taxon>Vibrionaceae</taxon>
        <taxon>Vibrio</taxon>
    </lineage>
</organism>
<keyword evidence="3" id="KW-1003">Cell membrane</keyword>
<dbReference type="InterPro" id="IPR050367">
    <property type="entry name" value="APC_superfamily"/>
</dbReference>
<evidence type="ECO:0000313" key="9">
    <source>
        <dbReference type="Proteomes" id="UP001210678"/>
    </source>
</evidence>
<evidence type="ECO:0000256" key="7">
    <source>
        <dbReference type="SAM" id="Phobius"/>
    </source>
</evidence>
<evidence type="ECO:0000256" key="1">
    <source>
        <dbReference type="ARBA" id="ARBA00004651"/>
    </source>
</evidence>
<keyword evidence="9" id="KW-1185">Reference proteome</keyword>
<keyword evidence="2" id="KW-0813">Transport</keyword>
<feature type="transmembrane region" description="Helical" evidence="7">
    <location>
        <begin position="196"/>
        <end position="220"/>
    </location>
</feature>
<keyword evidence="6 7" id="KW-0472">Membrane</keyword>
<dbReference type="PANTHER" id="PTHR42770">
    <property type="entry name" value="AMINO ACID TRANSPORTER-RELATED"/>
    <property type="match status" value="1"/>
</dbReference>
<evidence type="ECO:0000256" key="6">
    <source>
        <dbReference type="ARBA" id="ARBA00023136"/>
    </source>
</evidence>
<name>A0ABT4YRA9_9VIBR</name>
<proteinExistence type="predicted"/>
<feature type="transmembrane region" description="Helical" evidence="7">
    <location>
        <begin position="84"/>
        <end position="108"/>
    </location>
</feature>
<evidence type="ECO:0000256" key="4">
    <source>
        <dbReference type="ARBA" id="ARBA00022692"/>
    </source>
</evidence>
<dbReference type="RefSeq" id="WP_272136047.1">
    <property type="nucleotide sequence ID" value="NZ_JAQLOI010000001.1"/>
</dbReference>
<dbReference type="Gene3D" id="1.20.1740.10">
    <property type="entry name" value="Amino acid/polyamine transporter I"/>
    <property type="match status" value="1"/>
</dbReference>
<dbReference type="InterPro" id="IPR002293">
    <property type="entry name" value="AA/rel_permease1"/>
</dbReference>
<feature type="transmembrane region" description="Helical" evidence="7">
    <location>
        <begin position="435"/>
        <end position="454"/>
    </location>
</feature>
<keyword evidence="5 7" id="KW-1133">Transmembrane helix</keyword>
<accession>A0ABT4YRA9</accession>
<feature type="transmembrane region" description="Helical" evidence="7">
    <location>
        <begin position="408"/>
        <end position="429"/>
    </location>
</feature>
<reference evidence="8 9" key="1">
    <citation type="submission" date="2023-01" db="EMBL/GenBank/DDBJ databases">
        <title>Vibrio sp. KJ40-1 sp.nov, isolated from marine algae.</title>
        <authorList>
            <person name="Butt M."/>
            <person name="Kim J.M.J."/>
            <person name="Jeon C.O.C."/>
        </authorList>
    </citation>
    <scope>NUCLEOTIDE SEQUENCE [LARGE SCALE GENOMIC DNA]</scope>
    <source>
        <strain evidence="8 9">KJ40-1</strain>
    </source>
</reference>
<evidence type="ECO:0000256" key="2">
    <source>
        <dbReference type="ARBA" id="ARBA00022448"/>
    </source>
</evidence>
<keyword evidence="4 7" id="KW-0812">Transmembrane</keyword>
<feature type="transmembrane region" description="Helical" evidence="7">
    <location>
        <begin position="12"/>
        <end position="29"/>
    </location>
</feature>
<gene>
    <name evidence="8" type="ORF">PGX00_10690</name>
</gene>
<dbReference type="Pfam" id="PF13520">
    <property type="entry name" value="AA_permease_2"/>
    <property type="match status" value="1"/>
</dbReference>
<dbReference type="PANTHER" id="PTHR42770:SF15">
    <property type="entry name" value="GLUTAMATE_GAMMA-AMINOBUTYRATE ANTIPORTER-RELATED"/>
    <property type="match status" value="1"/>
</dbReference>
<evidence type="ECO:0000256" key="5">
    <source>
        <dbReference type="ARBA" id="ARBA00022989"/>
    </source>
</evidence>
<feature type="transmembrane region" description="Helical" evidence="7">
    <location>
        <begin position="366"/>
        <end position="387"/>
    </location>
</feature>
<feature type="transmembrane region" description="Helical" evidence="7">
    <location>
        <begin position="283"/>
        <end position="303"/>
    </location>
</feature>
<evidence type="ECO:0000256" key="3">
    <source>
        <dbReference type="ARBA" id="ARBA00022475"/>
    </source>
</evidence>
<dbReference type="PIRSF" id="PIRSF006060">
    <property type="entry name" value="AA_transporter"/>
    <property type="match status" value="1"/>
</dbReference>